<protein>
    <submittedName>
        <fullName evidence="6">Heparinase</fullName>
    </submittedName>
</protein>
<keyword evidence="4" id="KW-0456">Lyase</keyword>
<gene>
    <name evidence="6" type="ORF">DY251_15055</name>
</gene>
<comment type="subcellular location">
    <subcellularLocation>
        <location evidence="1">Periplasm</location>
    </subcellularLocation>
</comment>
<proteinExistence type="predicted"/>
<dbReference type="GO" id="GO:0042597">
    <property type="term" value="C:periplasmic space"/>
    <property type="evidence" value="ECO:0007669"/>
    <property type="project" value="UniProtKB-SubCell"/>
</dbReference>
<keyword evidence="7" id="KW-1185">Reference proteome</keyword>
<dbReference type="PANTHER" id="PTHR39210:SF1">
    <property type="entry name" value="HEPARIN-SULFATE LYASE"/>
    <property type="match status" value="1"/>
</dbReference>
<sequence>MGPLYRWRFTGRTPERLLVVPPDLRLSDPTLAQEIYYGRFQFSGHVVDTGGVSPFQLNVSNRGWVKALHGFRWLRHLRAAGTELAAVNARALVNDWIRQHGSRMTDIAWEPGTVAKRIIAWLQYSAFLLTHADANFHRLFLKNLAVQVRYLRATVGEMPPGKERVRARIALAFVALALPSSAAGLRNAARHLDAELDLQILPDGGHISRNPLVLLELLADLLPLRQVYANQSATPPASLIASIDRMMPALRAFRHKDGAVARFNGMGVTIHERVSAILRLDDAAAAPLLHAPHSGYDRLELGQTVVIADTGSPPPTAVSTSAHAGCLSFELSSGRQCFIVNCGVDSYGSPDLRPLARATAAHSTATLNETSQARFVHSNTVQGIVGAPLTGTLTHTECRRIDQPGMQGFIANHNAYEVKFGIIHEREIQLSANGNLIYGEDRFSGKEGLTILADGKDHATIRFHIHPTIRAEQARSGEIYLLGQSGECWLFTSLDSHALLEESVFFASTSGARRTSQIVISALLSKTPVLRWRLLRETQETAPSGS</sequence>
<dbReference type="Gene3D" id="1.50.10.100">
    <property type="entry name" value="Chondroitin AC/alginate lyase"/>
    <property type="match status" value="1"/>
</dbReference>
<reference evidence="7" key="1">
    <citation type="submission" date="2018-08" db="EMBL/GenBank/DDBJ databases">
        <authorList>
            <person name="Im W.T."/>
        </authorList>
    </citation>
    <scope>NUCLEOTIDE SEQUENCE [LARGE SCALE GENOMIC DNA]</scope>
    <source>
        <strain evidence="7">LA-28</strain>
    </source>
</reference>
<evidence type="ECO:0000256" key="1">
    <source>
        <dbReference type="ARBA" id="ARBA00004418"/>
    </source>
</evidence>
<dbReference type="EMBL" id="QURN01000011">
    <property type="protein sequence ID" value="RFC66838.1"/>
    <property type="molecule type" value="Genomic_DNA"/>
</dbReference>
<dbReference type="GO" id="GO:0016829">
    <property type="term" value="F:lyase activity"/>
    <property type="evidence" value="ECO:0007669"/>
    <property type="project" value="UniProtKB-KW"/>
</dbReference>
<accession>A0A371XC78</accession>
<dbReference type="Gene3D" id="2.70.98.70">
    <property type="match status" value="1"/>
</dbReference>
<organism evidence="6 7">
    <name type="scientific">Mesorhizobium denitrificans</name>
    <dbReference type="NCBI Taxonomy" id="2294114"/>
    <lineage>
        <taxon>Bacteria</taxon>
        <taxon>Pseudomonadati</taxon>
        <taxon>Pseudomonadota</taxon>
        <taxon>Alphaproteobacteria</taxon>
        <taxon>Hyphomicrobiales</taxon>
        <taxon>Phyllobacteriaceae</taxon>
        <taxon>Mesorhizobium</taxon>
    </lineage>
</organism>
<evidence type="ECO:0000313" key="7">
    <source>
        <dbReference type="Proteomes" id="UP000262379"/>
    </source>
</evidence>
<evidence type="ECO:0000256" key="3">
    <source>
        <dbReference type="ARBA" id="ARBA00022764"/>
    </source>
</evidence>
<dbReference type="Proteomes" id="UP000262379">
    <property type="component" value="Unassembled WGS sequence"/>
</dbReference>
<dbReference type="InterPro" id="IPR008929">
    <property type="entry name" value="Chondroitin_lyas"/>
</dbReference>
<dbReference type="Pfam" id="PF07940">
    <property type="entry name" value="Hepar_II_III_C"/>
    <property type="match status" value="1"/>
</dbReference>
<feature type="domain" description="Heparinase II/III-like C-terminal" evidence="5">
    <location>
        <begin position="286"/>
        <end position="532"/>
    </location>
</feature>
<evidence type="ECO:0000256" key="4">
    <source>
        <dbReference type="ARBA" id="ARBA00023239"/>
    </source>
</evidence>
<name>A0A371XC78_9HYPH</name>
<dbReference type="PANTHER" id="PTHR39210">
    <property type="entry name" value="HEPARIN-SULFATE LYASE"/>
    <property type="match status" value="1"/>
</dbReference>
<comment type="caution">
    <text evidence="6">The sequence shown here is derived from an EMBL/GenBank/DDBJ whole genome shotgun (WGS) entry which is preliminary data.</text>
</comment>
<keyword evidence="3" id="KW-0574">Periplasm</keyword>
<evidence type="ECO:0000313" key="6">
    <source>
        <dbReference type="EMBL" id="RFC66838.1"/>
    </source>
</evidence>
<dbReference type="InterPro" id="IPR012480">
    <property type="entry name" value="Hepar_II_III_C"/>
</dbReference>
<dbReference type="AlphaFoldDB" id="A0A371XC78"/>
<keyword evidence="2" id="KW-0732">Signal</keyword>
<evidence type="ECO:0000259" key="5">
    <source>
        <dbReference type="Pfam" id="PF07940"/>
    </source>
</evidence>
<evidence type="ECO:0000256" key="2">
    <source>
        <dbReference type="ARBA" id="ARBA00022729"/>
    </source>
</evidence>